<organism evidence="4 5">
    <name type="scientific">Adineta steineri</name>
    <dbReference type="NCBI Taxonomy" id="433720"/>
    <lineage>
        <taxon>Eukaryota</taxon>
        <taxon>Metazoa</taxon>
        <taxon>Spiralia</taxon>
        <taxon>Gnathifera</taxon>
        <taxon>Rotifera</taxon>
        <taxon>Eurotatoria</taxon>
        <taxon>Bdelloidea</taxon>
        <taxon>Adinetida</taxon>
        <taxon>Adinetidae</taxon>
        <taxon>Adineta</taxon>
    </lineage>
</organism>
<dbReference type="SUPFAM" id="SSF48403">
    <property type="entry name" value="Ankyrin repeat"/>
    <property type="match status" value="1"/>
</dbReference>
<dbReference type="PROSITE" id="PS50088">
    <property type="entry name" value="ANK_REPEAT"/>
    <property type="match status" value="1"/>
</dbReference>
<keyword evidence="2 3" id="KW-0040">ANK repeat</keyword>
<dbReference type="EMBL" id="CAJNOE010001125">
    <property type="protein sequence ID" value="CAF1390122.1"/>
    <property type="molecule type" value="Genomic_DNA"/>
</dbReference>
<proteinExistence type="predicted"/>
<dbReference type="GO" id="GO:0085020">
    <property type="term" value="P:protein K6-linked ubiquitination"/>
    <property type="evidence" value="ECO:0007669"/>
    <property type="project" value="TreeGrafter"/>
</dbReference>
<feature type="repeat" description="ANK" evidence="3">
    <location>
        <begin position="48"/>
        <end position="80"/>
    </location>
</feature>
<sequence>MADPNRPPHTTGHASEFYMACREGDIDRVNRYLKSMTKREVDLIEESNRSTALHAASYHGHSEVVKRLLELGASTHTRNGYGYTAEQEAGNQATKDVFAKFKK</sequence>
<evidence type="ECO:0000256" key="2">
    <source>
        <dbReference type="ARBA" id="ARBA00023043"/>
    </source>
</evidence>
<dbReference type="SMART" id="SM00248">
    <property type="entry name" value="ANK"/>
    <property type="match status" value="1"/>
</dbReference>
<dbReference type="InterPro" id="IPR036770">
    <property type="entry name" value="Ankyrin_rpt-contain_sf"/>
</dbReference>
<dbReference type="Proteomes" id="UP000663860">
    <property type="component" value="Unassembled WGS sequence"/>
</dbReference>
<name>A0A815KI27_9BILA</name>
<dbReference type="PROSITE" id="PS50297">
    <property type="entry name" value="ANK_REP_REGION"/>
    <property type="match status" value="1"/>
</dbReference>
<dbReference type="GO" id="GO:0004842">
    <property type="term" value="F:ubiquitin-protein transferase activity"/>
    <property type="evidence" value="ECO:0007669"/>
    <property type="project" value="TreeGrafter"/>
</dbReference>
<dbReference type="GO" id="GO:0031436">
    <property type="term" value="C:BRCA1-BARD1 complex"/>
    <property type="evidence" value="ECO:0007669"/>
    <property type="project" value="TreeGrafter"/>
</dbReference>
<evidence type="ECO:0000256" key="3">
    <source>
        <dbReference type="PROSITE-ProRule" id="PRU00023"/>
    </source>
</evidence>
<dbReference type="AlphaFoldDB" id="A0A815KI27"/>
<protein>
    <submittedName>
        <fullName evidence="4">Uncharacterized protein</fullName>
    </submittedName>
</protein>
<evidence type="ECO:0000313" key="5">
    <source>
        <dbReference type="Proteomes" id="UP000663860"/>
    </source>
</evidence>
<dbReference type="PANTHER" id="PTHR24171">
    <property type="entry name" value="ANKYRIN REPEAT DOMAIN-CONTAINING PROTEIN 39-RELATED"/>
    <property type="match status" value="1"/>
</dbReference>
<gene>
    <name evidence="4" type="ORF">IZO911_LOCUS38908</name>
</gene>
<dbReference type="PANTHER" id="PTHR24171:SF8">
    <property type="entry name" value="BRCA1-ASSOCIATED RING DOMAIN PROTEIN 1"/>
    <property type="match status" value="1"/>
</dbReference>
<reference evidence="4" key="1">
    <citation type="submission" date="2021-02" db="EMBL/GenBank/DDBJ databases">
        <authorList>
            <person name="Nowell W R."/>
        </authorList>
    </citation>
    <scope>NUCLEOTIDE SEQUENCE</scope>
</reference>
<dbReference type="Pfam" id="PF13857">
    <property type="entry name" value="Ank_5"/>
    <property type="match status" value="1"/>
</dbReference>
<accession>A0A815KI27</accession>
<dbReference type="GO" id="GO:0070531">
    <property type="term" value="C:BRCA1-A complex"/>
    <property type="evidence" value="ECO:0007669"/>
    <property type="project" value="TreeGrafter"/>
</dbReference>
<dbReference type="InterPro" id="IPR002110">
    <property type="entry name" value="Ankyrin_rpt"/>
</dbReference>
<evidence type="ECO:0000313" key="4">
    <source>
        <dbReference type="EMBL" id="CAF1390122.1"/>
    </source>
</evidence>
<keyword evidence="1" id="KW-0677">Repeat</keyword>
<dbReference type="Gene3D" id="1.25.40.20">
    <property type="entry name" value="Ankyrin repeat-containing domain"/>
    <property type="match status" value="1"/>
</dbReference>
<evidence type="ECO:0000256" key="1">
    <source>
        <dbReference type="ARBA" id="ARBA00022737"/>
    </source>
</evidence>
<comment type="caution">
    <text evidence="4">The sequence shown here is derived from an EMBL/GenBank/DDBJ whole genome shotgun (WGS) entry which is preliminary data.</text>
</comment>